<dbReference type="InterPro" id="IPR001466">
    <property type="entry name" value="Beta-lactam-related"/>
</dbReference>
<reference evidence="2 3" key="1">
    <citation type="submission" date="2023-03" db="EMBL/GenBank/DDBJ databases">
        <title>Paludisphaera mucosa sp. nov. a novel planctomycete from northern fen.</title>
        <authorList>
            <person name="Ivanova A."/>
        </authorList>
    </citation>
    <scope>NUCLEOTIDE SEQUENCE [LARGE SCALE GENOMIC DNA]</scope>
    <source>
        <strain evidence="2 3">Pla2</strain>
    </source>
</reference>
<name>A0ABT6F486_9BACT</name>
<evidence type="ECO:0000259" key="1">
    <source>
        <dbReference type="Pfam" id="PF00144"/>
    </source>
</evidence>
<dbReference type="Pfam" id="PF00144">
    <property type="entry name" value="Beta-lactamase"/>
    <property type="match status" value="1"/>
</dbReference>
<evidence type="ECO:0000313" key="3">
    <source>
        <dbReference type="Proteomes" id="UP001216907"/>
    </source>
</evidence>
<keyword evidence="2" id="KW-0378">Hydrolase</keyword>
<feature type="domain" description="Beta-lactamase-related" evidence="1">
    <location>
        <begin position="78"/>
        <end position="392"/>
    </location>
</feature>
<dbReference type="InterPro" id="IPR050491">
    <property type="entry name" value="AmpC-like"/>
</dbReference>
<comment type="caution">
    <text evidence="2">The sequence shown here is derived from an EMBL/GenBank/DDBJ whole genome shotgun (WGS) entry which is preliminary data.</text>
</comment>
<organism evidence="2 3">
    <name type="scientific">Paludisphaera mucosa</name>
    <dbReference type="NCBI Taxonomy" id="3030827"/>
    <lineage>
        <taxon>Bacteria</taxon>
        <taxon>Pseudomonadati</taxon>
        <taxon>Planctomycetota</taxon>
        <taxon>Planctomycetia</taxon>
        <taxon>Isosphaerales</taxon>
        <taxon>Isosphaeraceae</taxon>
        <taxon>Paludisphaera</taxon>
    </lineage>
</organism>
<gene>
    <name evidence="2" type="ORF">PZE19_00930</name>
</gene>
<dbReference type="EMBL" id="JARRAG010000001">
    <property type="protein sequence ID" value="MDG3002339.1"/>
    <property type="molecule type" value="Genomic_DNA"/>
</dbReference>
<dbReference type="PANTHER" id="PTHR46825:SF7">
    <property type="entry name" value="D-ALANYL-D-ALANINE CARBOXYPEPTIDASE"/>
    <property type="match status" value="1"/>
</dbReference>
<dbReference type="InterPro" id="IPR012338">
    <property type="entry name" value="Beta-lactam/transpept-like"/>
</dbReference>
<dbReference type="RefSeq" id="WP_277858703.1">
    <property type="nucleotide sequence ID" value="NZ_JARRAG010000001.1"/>
</dbReference>
<dbReference type="Gene3D" id="3.40.710.10">
    <property type="entry name" value="DD-peptidase/beta-lactamase superfamily"/>
    <property type="match status" value="1"/>
</dbReference>
<sequence length="414" mass="44430">MKTTKGRSSRRRIPSFEAVEARRLMTTVPGGASGLVAAASHGRPAGMRQGGATQVEVQALRTPAGARGRLSPEVVRALDAEIDRAVAQDGLPSAAVMITIPGSRSYVAVRGEADLRTGRARGAAMPFRIASITKSFTATAVLQLADRGKLSLDDPLAKWYPDFPHADSITVDDLLRMRSGIPDSLGHDLLGEYYADPLIRITPQESIDKAASMAHDFQPADRETVYNNLNYIFLQEIVARVAGRDLGAQIRRSILRPLGLTTTSYPTGDRLPGPLRGYSLDAEAGRPVDKTVLNPAVAGGAGAMISTLRDLTVYARALGTGTLLKPETQAARLQGETLAGAPDFVKYGEGVEMIGPFVGHNGTIFGFSSEMFYLPALRATIVVDVNRLDVDDVSRSTPLFLSLARIAFPEYVLW</sequence>
<dbReference type="Proteomes" id="UP001216907">
    <property type="component" value="Unassembled WGS sequence"/>
</dbReference>
<keyword evidence="3" id="KW-1185">Reference proteome</keyword>
<dbReference type="PANTHER" id="PTHR46825">
    <property type="entry name" value="D-ALANYL-D-ALANINE-CARBOXYPEPTIDASE/ENDOPEPTIDASE AMPH"/>
    <property type="match status" value="1"/>
</dbReference>
<proteinExistence type="predicted"/>
<dbReference type="SUPFAM" id="SSF56601">
    <property type="entry name" value="beta-lactamase/transpeptidase-like"/>
    <property type="match status" value="1"/>
</dbReference>
<dbReference type="EC" id="3.1.1.103" evidence="2"/>
<evidence type="ECO:0000313" key="2">
    <source>
        <dbReference type="EMBL" id="MDG3002339.1"/>
    </source>
</evidence>
<accession>A0ABT6F486</accession>
<dbReference type="GO" id="GO:0016787">
    <property type="term" value="F:hydrolase activity"/>
    <property type="evidence" value="ECO:0007669"/>
    <property type="project" value="UniProtKB-KW"/>
</dbReference>
<protein>
    <submittedName>
        <fullName evidence="2">Serine hydrolase</fullName>
        <ecNumber evidence="2">3.1.1.103</ecNumber>
    </submittedName>
</protein>